<reference evidence="3 4" key="1">
    <citation type="submission" date="2017-10" db="EMBL/GenBank/DDBJ databases">
        <title>Development of genomic resources for the powdery mildew, Erysiphe pulchra.</title>
        <authorList>
            <person name="Wadl P.A."/>
            <person name="Mack B.M."/>
            <person name="Moore G."/>
            <person name="Beltz S.B."/>
        </authorList>
    </citation>
    <scope>NUCLEOTIDE SEQUENCE [LARGE SCALE GENOMIC DNA]</scope>
    <source>
        <strain evidence="3">Cflorida</strain>
    </source>
</reference>
<feature type="compositionally biased region" description="Polar residues" evidence="2">
    <location>
        <begin position="793"/>
        <end position="803"/>
    </location>
</feature>
<dbReference type="Proteomes" id="UP000237438">
    <property type="component" value="Unassembled WGS sequence"/>
</dbReference>
<accession>A0A2S4Q2E4</accession>
<proteinExistence type="predicted"/>
<feature type="region of interest" description="Disordered" evidence="2">
    <location>
        <begin position="110"/>
        <end position="143"/>
    </location>
</feature>
<organism evidence="3 4">
    <name type="scientific">Erysiphe pulchra</name>
    <dbReference type="NCBI Taxonomy" id="225359"/>
    <lineage>
        <taxon>Eukaryota</taxon>
        <taxon>Fungi</taxon>
        <taxon>Dikarya</taxon>
        <taxon>Ascomycota</taxon>
        <taxon>Pezizomycotina</taxon>
        <taxon>Leotiomycetes</taxon>
        <taxon>Erysiphales</taxon>
        <taxon>Erysiphaceae</taxon>
        <taxon>Erysiphe</taxon>
    </lineage>
</organism>
<feature type="coiled-coil region" evidence="1">
    <location>
        <begin position="481"/>
        <end position="517"/>
    </location>
</feature>
<dbReference type="OrthoDB" id="5945798at2759"/>
<sequence length="803" mass="91000">MQSRNSLILPFPIPRSNAMHPGQLQDTTKLGLKKKTVLYFSVQLYQLILIYTAALSNSQFTSFNDCDDRNDIVTPKNSQLHRPNAKYKSHIDAICAGISPNHISQANFRYQPKRNPTKSPSTTSSSSCEEQSESQEKPHKALHVSRNTLSAILYTVEALRVPNPFSPDILEETASMSGQIDVLSPFSRQTGDNDIPRSNTTLGPTTSVKGPREVMRERTAREARRKAELEQKEALERMRAIEEAILLEERQLVNERRLASNVSQGYDRDRDENDEAAPRTSSQIPITRIASNPQTEKRDCGENIEGKNFNPQSSRGAKQGQASAVGGNFRGTRSRPRQSDNQSKLKQTDHPTSHNPNQGGRSGVSGTRSTFPHAFERWETLSAHWEGLTSFWIRRLEENGREIERDPLMQQLSRQVTDLSAAGANLFHAVVELQRLRASSERKFQRWFFETRTEQERNQEIQASIERKLQIEVEARVAAVAQAATEERERLNAEKQLAEAKRELQISKEEAKRAWEELGRREKEERARTTSLREGLPTVIGGVEVVPMITGPPNRPGTARRTDYTIERSESSRDGNPPFESNISNPGYPQRPYDVSDSYHDKSDSRRTPIAQNITISNPILNDPSFSEQTDGEKSADNIFQPVTETSNLTERKSPQPSPESLESYSDQEEEEEEYEMDIEEDVADKNPDNPAVYQSEQDYIRGSEHYQSDMERLRQYGRVPDVEFGRGIQVTADYLQNPGSYSVPDIEIGDIADYPDLDQQGYSSGPEWSSVPRHHHPTRLSDVMEEDERSRTSASQISRSRD</sequence>
<feature type="compositionally biased region" description="Polar residues" evidence="2">
    <location>
        <begin position="279"/>
        <end position="294"/>
    </location>
</feature>
<gene>
    <name evidence="3" type="ORF">EPUL_000053</name>
</gene>
<feature type="compositionally biased region" description="Polar residues" evidence="2">
    <location>
        <begin position="610"/>
        <end position="629"/>
    </location>
</feature>
<feature type="region of interest" description="Disordered" evidence="2">
    <location>
        <begin position="261"/>
        <end position="369"/>
    </location>
</feature>
<name>A0A2S4Q2E4_9PEZI</name>
<keyword evidence="4" id="KW-1185">Reference proteome</keyword>
<evidence type="ECO:0000313" key="4">
    <source>
        <dbReference type="Proteomes" id="UP000237438"/>
    </source>
</evidence>
<dbReference type="AlphaFoldDB" id="A0A2S4Q2E4"/>
<comment type="caution">
    <text evidence="3">The sequence shown here is derived from an EMBL/GenBank/DDBJ whole genome shotgun (WGS) entry which is preliminary data.</text>
</comment>
<feature type="compositionally biased region" description="Acidic residues" evidence="2">
    <location>
        <begin position="666"/>
        <end position="683"/>
    </location>
</feature>
<evidence type="ECO:0000256" key="2">
    <source>
        <dbReference type="SAM" id="MobiDB-lite"/>
    </source>
</evidence>
<feature type="region of interest" description="Disordered" evidence="2">
    <location>
        <begin position="188"/>
        <end position="218"/>
    </location>
</feature>
<feature type="compositionally biased region" description="Low complexity" evidence="2">
    <location>
        <begin position="117"/>
        <end position="129"/>
    </location>
</feature>
<evidence type="ECO:0000256" key="1">
    <source>
        <dbReference type="SAM" id="Coils"/>
    </source>
</evidence>
<feature type="compositionally biased region" description="Polar residues" evidence="2">
    <location>
        <begin position="309"/>
        <end position="322"/>
    </location>
</feature>
<feature type="region of interest" description="Disordered" evidence="2">
    <location>
        <begin position="566"/>
        <end position="707"/>
    </location>
</feature>
<dbReference type="STRING" id="225359.A0A2S4Q2E4"/>
<protein>
    <submittedName>
        <fullName evidence="3">Uncharacterized protein</fullName>
    </submittedName>
</protein>
<dbReference type="EMBL" id="PEDP01000004">
    <property type="protein sequence ID" value="POS88410.1"/>
    <property type="molecule type" value="Genomic_DNA"/>
</dbReference>
<keyword evidence="1" id="KW-0175">Coiled coil</keyword>
<feature type="region of interest" description="Disordered" evidence="2">
    <location>
        <begin position="754"/>
        <end position="803"/>
    </location>
</feature>
<feature type="compositionally biased region" description="Polar residues" evidence="2">
    <location>
        <begin position="188"/>
        <end position="208"/>
    </location>
</feature>
<feature type="compositionally biased region" description="Basic and acidic residues" evidence="2">
    <location>
        <begin position="295"/>
        <end position="305"/>
    </location>
</feature>
<evidence type="ECO:0000313" key="3">
    <source>
        <dbReference type="EMBL" id="POS88410.1"/>
    </source>
</evidence>
<feature type="compositionally biased region" description="Basic and acidic residues" evidence="2">
    <location>
        <begin position="597"/>
        <end position="607"/>
    </location>
</feature>